<dbReference type="EMBL" id="SEOQ01001402">
    <property type="protein sequence ID" value="TFY51951.1"/>
    <property type="molecule type" value="Genomic_DNA"/>
</dbReference>
<dbReference type="Pfam" id="PF03659">
    <property type="entry name" value="Glyco_hydro_71"/>
    <property type="match status" value="1"/>
</dbReference>
<dbReference type="AlphaFoldDB" id="A0A4Y9XRZ0"/>
<gene>
    <name evidence="3" type="ORF">EVG20_g10768</name>
</gene>
<feature type="compositionally biased region" description="Basic and acidic residues" evidence="1">
    <location>
        <begin position="37"/>
        <end position="46"/>
    </location>
</feature>
<comment type="caution">
    <text evidence="3">The sequence shown here is derived from an EMBL/GenBank/DDBJ whole genome shotgun (WGS) entry which is preliminary data.</text>
</comment>
<keyword evidence="2" id="KW-1133">Transmembrane helix</keyword>
<proteinExistence type="predicted"/>
<feature type="compositionally biased region" description="Polar residues" evidence="1">
    <location>
        <begin position="1"/>
        <end position="15"/>
    </location>
</feature>
<keyword evidence="2" id="KW-0472">Membrane</keyword>
<dbReference type="GO" id="GO:0051118">
    <property type="term" value="F:glucan endo-1,3-alpha-glucosidase activity"/>
    <property type="evidence" value="ECO:0007669"/>
    <property type="project" value="InterPro"/>
</dbReference>
<keyword evidence="4" id="KW-1185">Reference proteome</keyword>
<feature type="compositionally biased region" description="Low complexity" evidence="1">
    <location>
        <begin position="185"/>
        <end position="202"/>
    </location>
</feature>
<name>A0A4Y9XRZ0_9AGAM</name>
<feature type="transmembrane region" description="Helical" evidence="2">
    <location>
        <begin position="56"/>
        <end position="75"/>
    </location>
</feature>
<dbReference type="InterPro" id="IPR005197">
    <property type="entry name" value="Glyco_hydro_71"/>
</dbReference>
<protein>
    <submittedName>
        <fullName evidence="3">Uncharacterized protein</fullName>
    </submittedName>
</protein>
<evidence type="ECO:0000313" key="4">
    <source>
        <dbReference type="Proteomes" id="UP000298327"/>
    </source>
</evidence>
<dbReference type="Proteomes" id="UP000298327">
    <property type="component" value="Unassembled WGS sequence"/>
</dbReference>
<feature type="non-terminal residue" evidence="3">
    <location>
        <position position="292"/>
    </location>
</feature>
<feature type="region of interest" description="Disordered" evidence="1">
    <location>
        <begin position="1"/>
        <end position="47"/>
    </location>
</feature>
<keyword evidence="2" id="KW-0812">Transmembrane</keyword>
<reference evidence="3 4" key="1">
    <citation type="submission" date="2019-02" db="EMBL/GenBank/DDBJ databases">
        <title>Genome sequencing of the rare red list fungi Dentipellis fragilis.</title>
        <authorList>
            <person name="Buettner E."/>
            <person name="Kellner H."/>
        </authorList>
    </citation>
    <scope>NUCLEOTIDE SEQUENCE [LARGE SCALE GENOMIC DNA]</scope>
    <source>
        <strain evidence="3 4">DSM 105465</strain>
    </source>
</reference>
<evidence type="ECO:0000256" key="1">
    <source>
        <dbReference type="SAM" id="MobiDB-lite"/>
    </source>
</evidence>
<evidence type="ECO:0000313" key="3">
    <source>
        <dbReference type="EMBL" id="TFY51951.1"/>
    </source>
</evidence>
<sequence>MANQPRAQTPNTGRPNPSLRSPRIPPQPSSPLSNVPEHPRARDSCLPKRPKAPLPYIIMGGVVSGLVLLFGWIYLKGASASAMRSMQGIGGQAAFNPKSDSGPQNSTAPTDPARAKVVVAHFMVGNTFPYTVEDWKRDMVLAANHGIDAFALNFGRDEWQRQRLDDAYAAALELSHGPWDIVDSTTYSSPSPSNSSSNATAPDTHVQSCTPGPIPFKLFLSLDMSSLPCASDADAAVLQALVERYAAHPAQLLYNGTGAGTEMGRAVLSTFAGARARLGRWGGRRWRRAQAR</sequence>
<dbReference type="OrthoDB" id="3258470at2759"/>
<dbReference type="STRING" id="205917.A0A4Y9XRZ0"/>
<accession>A0A4Y9XRZ0</accession>
<evidence type="ECO:0000256" key="2">
    <source>
        <dbReference type="SAM" id="Phobius"/>
    </source>
</evidence>
<organism evidence="3 4">
    <name type="scientific">Dentipellis fragilis</name>
    <dbReference type="NCBI Taxonomy" id="205917"/>
    <lineage>
        <taxon>Eukaryota</taxon>
        <taxon>Fungi</taxon>
        <taxon>Dikarya</taxon>
        <taxon>Basidiomycota</taxon>
        <taxon>Agaricomycotina</taxon>
        <taxon>Agaricomycetes</taxon>
        <taxon>Russulales</taxon>
        <taxon>Hericiaceae</taxon>
        <taxon>Dentipellis</taxon>
    </lineage>
</organism>
<feature type="region of interest" description="Disordered" evidence="1">
    <location>
        <begin position="185"/>
        <end position="206"/>
    </location>
</feature>